<evidence type="ECO:0000256" key="7">
    <source>
        <dbReference type="PROSITE-ProRule" id="PRU00221"/>
    </source>
</evidence>
<dbReference type="GO" id="GO:0006357">
    <property type="term" value="P:regulation of transcription by RNA polymerase II"/>
    <property type="evidence" value="ECO:0007669"/>
    <property type="project" value="TreeGrafter"/>
</dbReference>
<feature type="repeat" description="WD" evidence="7">
    <location>
        <begin position="341"/>
        <end position="391"/>
    </location>
</feature>
<dbReference type="GO" id="GO:0000118">
    <property type="term" value="C:histone deacetylase complex"/>
    <property type="evidence" value="ECO:0007669"/>
    <property type="project" value="TreeGrafter"/>
</dbReference>
<evidence type="ECO:0000256" key="3">
    <source>
        <dbReference type="ARBA" id="ARBA00022737"/>
    </source>
</evidence>
<dbReference type="SUPFAM" id="SSF50978">
    <property type="entry name" value="WD40 repeat-like"/>
    <property type="match status" value="1"/>
</dbReference>
<evidence type="ECO:0000256" key="1">
    <source>
        <dbReference type="ARBA" id="ARBA00004123"/>
    </source>
</evidence>
<dbReference type="EMBL" id="HBFK01015202">
    <property type="protein sequence ID" value="CAD8742810.1"/>
    <property type="molecule type" value="Transcribed_RNA"/>
</dbReference>
<feature type="repeat" description="WD" evidence="7">
    <location>
        <begin position="299"/>
        <end position="340"/>
    </location>
</feature>
<feature type="repeat" description="WD" evidence="7">
    <location>
        <begin position="392"/>
        <end position="433"/>
    </location>
</feature>
<dbReference type="AlphaFoldDB" id="A0A6T8K154"/>
<dbReference type="PANTHER" id="PTHR22846:SF2">
    <property type="entry name" value="F-BOX-LIKE_WD REPEAT-CONTAINING PROTEIN EBI"/>
    <property type="match status" value="1"/>
</dbReference>
<keyword evidence="5" id="KW-0804">Transcription</keyword>
<name>A0A6T8K154_HEMAN</name>
<dbReference type="Gene3D" id="2.130.10.10">
    <property type="entry name" value="YVTN repeat-like/Quinoprotein amine dehydrogenase"/>
    <property type="match status" value="1"/>
</dbReference>
<reference evidence="8" key="1">
    <citation type="submission" date="2021-01" db="EMBL/GenBank/DDBJ databases">
        <authorList>
            <person name="Corre E."/>
            <person name="Pelletier E."/>
            <person name="Niang G."/>
            <person name="Scheremetjew M."/>
            <person name="Finn R."/>
            <person name="Kale V."/>
            <person name="Holt S."/>
            <person name="Cochrane G."/>
            <person name="Meng A."/>
            <person name="Brown T."/>
            <person name="Cohen L."/>
        </authorList>
    </citation>
    <scope>NUCLEOTIDE SEQUENCE</scope>
    <source>
        <strain evidence="8">CCMP441</strain>
    </source>
</reference>
<evidence type="ECO:0000313" key="8">
    <source>
        <dbReference type="EMBL" id="CAD8742810.1"/>
    </source>
</evidence>
<evidence type="ECO:0000256" key="2">
    <source>
        <dbReference type="ARBA" id="ARBA00022574"/>
    </source>
</evidence>
<organism evidence="8">
    <name type="scientific">Hemiselmis andersenii</name>
    <name type="common">Cryptophyte alga</name>
    <dbReference type="NCBI Taxonomy" id="464988"/>
    <lineage>
        <taxon>Eukaryota</taxon>
        <taxon>Cryptophyceae</taxon>
        <taxon>Cryptomonadales</taxon>
        <taxon>Hemiselmidaceae</taxon>
        <taxon>Hemiselmis</taxon>
    </lineage>
</organism>
<keyword evidence="6" id="KW-0539">Nucleus</keyword>
<dbReference type="Pfam" id="PF00400">
    <property type="entry name" value="WD40"/>
    <property type="match status" value="6"/>
</dbReference>
<dbReference type="PROSITE" id="PS50294">
    <property type="entry name" value="WD_REPEATS_REGION"/>
    <property type="match status" value="5"/>
</dbReference>
<proteinExistence type="predicted"/>
<comment type="subcellular location">
    <subcellularLocation>
        <location evidence="1">Nucleus</location>
    </subcellularLocation>
</comment>
<dbReference type="GO" id="GO:0003714">
    <property type="term" value="F:transcription corepressor activity"/>
    <property type="evidence" value="ECO:0007669"/>
    <property type="project" value="InterPro"/>
</dbReference>
<dbReference type="InterPro" id="IPR036322">
    <property type="entry name" value="WD40_repeat_dom_sf"/>
</dbReference>
<dbReference type="FunFam" id="2.130.10.10:FF:000218">
    <property type="entry name" value="WD40 repeat-containing protein HOS15"/>
    <property type="match status" value="1"/>
</dbReference>
<dbReference type="PROSITE" id="PS50082">
    <property type="entry name" value="WD_REPEATS_2"/>
    <property type="match status" value="6"/>
</dbReference>
<evidence type="ECO:0000256" key="5">
    <source>
        <dbReference type="ARBA" id="ARBA00023163"/>
    </source>
</evidence>
<feature type="repeat" description="WD" evidence="7">
    <location>
        <begin position="175"/>
        <end position="207"/>
    </location>
</feature>
<dbReference type="InterPro" id="IPR045183">
    <property type="entry name" value="Ebi-like"/>
</dbReference>
<dbReference type="PROSITE" id="PS00678">
    <property type="entry name" value="WD_REPEATS_1"/>
    <property type="match status" value="2"/>
</dbReference>
<dbReference type="Pfam" id="PF08513">
    <property type="entry name" value="LisH"/>
    <property type="match status" value="1"/>
</dbReference>
<dbReference type="InterPro" id="IPR019775">
    <property type="entry name" value="WD40_repeat_CS"/>
</dbReference>
<dbReference type="InterPro" id="IPR015943">
    <property type="entry name" value="WD40/YVTN_repeat-like_dom_sf"/>
</dbReference>
<protein>
    <submittedName>
        <fullName evidence="8">Uncharacterized protein</fullName>
    </submittedName>
</protein>
<evidence type="ECO:0000256" key="6">
    <source>
        <dbReference type="ARBA" id="ARBA00023242"/>
    </source>
</evidence>
<dbReference type="PROSITE" id="PS50896">
    <property type="entry name" value="LISH"/>
    <property type="match status" value="1"/>
</dbReference>
<dbReference type="SMART" id="SM00667">
    <property type="entry name" value="LisH"/>
    <property type="match status" value="1"/>
</dbReference>
<keyword evidence="2 7" id="KW-0853">WD repeat</keyword>
<dbReference type="PRINTS" id="PR00320">
    <property type="entry name" value="GPROTEINBRPT"/>
</dbReference>
<dbReference type="CDD" id="cd00200">
    <property type="entry name" value="WD40"/>
    <property type="match status" value="1"/>
</dbReference>
<feature type="repeat" description="WD" evidence="7">
    <location>
        <begin position="117"/>
        <end position="158"/>
    </location>
</feature>
<gene>
    <name evidence="8" type="ORF">HAND1043_LOCUS9304</name>
</gene>
<keyword evidence="3" id="KW-0677">Repeat</keyword>
<dbReference type="SMART" id="SM00320">
    <property type="entry name" value="WD40"/>
    <property type="match status" value="8"/>
</dbReference>
<dbReference type="FunFam" id="1.20.960.30:FF:000001">
    <property type="entry name" value="F-box-like/WD repeat-containing protein TBL1XR1"/>
    <property type="match status" value="1"/>
</dbReference>
<dbReference type="InterPro" id="IPR006594">
    <property type="entry name" value="LisH"/>
</dbReference>
<feature type="repeat" description="WD" evidence="7">
    <location>
        <begin position="216"/>
        <end position="257"/>
    </location>
</feature>
<evidence type="ECO:0000256" key="4">
    <source>
        <dbReference type="ARBA" id="ARBA00023015"/>
    </source>
</evidence>
<dbReference type="Gene3D" id="1.20.960.30">
    <property type="match status" value="1"/>
</dbReference>
<accession>A0A6T8K154</accession>
<keyword evidence="4" id="KW-0805">Transcription regulation</keyword>
<dbReference type="InterPro" id="IPR001680">
    <property type="entry name" value="WD40_rpt"/>
</dbReference>
<sequence>MSLTSDELNYLVYRYLLESGYTHTAFSFANESLVTKANINGADVPPGSLISFVQKGMMYVEIEQHINDDGTEIDTGDDKMSLLLPGHLQARDEEKSETAEAMDEDGTEIEAGKVTTLSGHESEVFTVAWNPVKSLLASGSGDSSARIWHIPTTDSGAEAERNVQWHILEHFNAASNEKAKDVTTLDWNSEGTLLATGSYDGQARIWNEQGKLVMTLNKHKGPVFSLKWNRTGSLLLSGSVDKTSIVWDTKTGDVVQQFVFHSAPTLDVDWRNSNSFATCSTDKTIYVCKIGEDQPVKRFQGHSDEVNAIKWDPTGTMLASCSDDFSAKVWSVKQDEPLHDFRLHTKEIYTIKWSPTGPGTKNPGKPLLLATASFDSTVKLWNIELGECVQTLSRHSEPVYSVAFNPTGDFIASGSFDKCLHVWSVKEGSLVRTYRGSSGIFEVAWNASGDKVAACFFSKVVAVVDFKAA</sequence>
<dbReference type="PANTHER" id="PTHR22846">
    <property type="entry name" value="WD40 REPEAT PROTEIN"/>
    <property type="match status" value="1"/>
</dbReference>
<dbReference type="InterPro" id="IPR020472">
    <property type="entry name" value="WD40_PAC1"/>
</dbReference>